<evidence type="ECO:0000256" key="3">
    <source>
        <dbReference type="SAM" id="Phobius"/>
    </source>
</evidence>
<evidence type="ECO:0000313" key="5">
    <source>
        <dbReference type="RefSeq" id="XP_028137530.1"/>
    </source>
</evidence>
<proteinExistence type="predicted"/>
<dbReference type="PROSITE" id="PS50050">
    <property type="entry name" value="TNFR_NGFR_2"/>
    <property type="match status" value="1"/>
</dbReference>
<comment type="caution">
    <text evidence="1">Lacks conserved residue(s) required for the propagation of feature annotation.</text>
</comment>
<feature type="region of interest" description="Disordered" evidence="2">
    <location>
        <begin position="83"/>
        <end position="103"/>
    </location>
</feature>
<organism evidence="5">
    <name type="scientific">Diabrotica virgifera virgifera</name>
    <name type="common">western corn rootworm</name>
    <dbReference type="NCBI Taxonomy" id="50390"/>
    <lineage>
        <taxon>Eukaryota</taxon>
        <taxon>Metazoa</taxon>
        <taxon>Ecdysozoa</taxon>
        <taxon>Arthropoda</taxon>
        <taxon>Hexapoda</taxon>
        <taxon>Insecta</taxon>
        <taxon>Pterygota</taxon>
        <taxon>Neoptera</taxon>
        <taxon>Endopterygota</taxon>
        <taxon>Coleoptera</taxon>
        <taxon>Polyphaga</taxon>
        <taxon>Cucujiformia</taxon>
        <taxon>Chrysomeloidea</taxon>
        <taxon>Chrysomelidae</taxon>
        <taxon>Galerucinae</taxon>
        <taxon>Diabroticina</taxon>
        <taxon>Diabroticites</taxon>
        <taxon>Diabrotica</taxon>
    </lineage>
</organism>
<dbReference type="RefSeq" id="XP_028137530.1">
    <property type="nucleotide sequence ID" value="XM_028281729.1"/>
</dbReference>
<name>A0A6P7FYA3_DIAVI</name>
<feature type="transmembrane region" description="Helical" evidence="3">
    <location>
        <begin position="151"/>
        <end position="175"/>
    </location>
</feature>
<dbReference type="AlphaFoldDB" id="A0A6P7FYA3"/>
<dbReference type="FunCoup" id="A0A6P7FYA3">
    <property type="interactions" value="114"/>
</dbReference>
<dbReference type="PROSITE" id="PS00652">
    <property type="entry name" value="TNFR_NGFR_1"/>
    <property type="match status" value="1"/>
</dbReference>
<keyword evidence="5" id="KW-0675">Receptor</keyword>
<accession>A0A6P7FYA3</accession>
<evidence type="ECO:0000256" key="1">
    <source>
        <dbReference type="PROSITE-ProRule" id="PRU00206"/>
    </source>
</evidence>
<gene>
    <name evidence="5" type="primary">LOC114332026</name>
</gene>
<protein>
    <submittedName>
        <fullName evidence="5">Tumor necrosis factor receptor superfamily member wengen</fullName>
    </submittedName>
</protein>
<reference evidence="5" key="1">
    <citation type="submission" date="2025-08" db="UniProtKB">
        <authorList>
            <consortium name="RefSeq"/>
        </authorList>
    </citation>
    <scope>IDENTIFICATION</scope>
    <source>
        <tissue evidence="5">Whole insect</tissue>
    </source>
</reference>
<dbReference type="KEGG" id="dvv:114332026"/>
<evidence type="ECO:0000256" key="2">
    <source>
        <dbReference type="SAM" id="MobiDB-lite"/>
    </source>
</evidence>
<feature type="compositionally biased region" description="Basic residues" evidence="2">
    <location>
        <begin position="84"/>
        <end position="99"/>
    </location>
</feature>
<keyword evidence="3" id="KW-0472">Membrane</keyword>
<feature type="disulfide bond" evidence="1">
    <location>
        <begin position="51"/>
        <end position="69"/>
    </location>
</feature>
<keyword evidence="3" id="KW-0812">Transmembrane</keyword>
<dbReference type="InParanoid" id="A0A6P7FYA3"/>
<dbReference type="OrthoDB" id="6126731at2759"/>
<keyword evidence="3" id="KW-1133">Transmembrane helix</keyword>
<dbReference type="InterPro" id="IPR001368">
    <property type="entry name" value="TNFR/NGFR_Cys_rich_reg"/>
</dbReference>
<keyword evidence="1" id="KW-1015">Disulfide bond</keyword>
<feature type="domain" description="TNFR-Cys" evidence="4">
    <location>
        <begin position="31"/>
        <end position="69"/>
    </location>
</feature>
<feature type="disulfide bond" evidence="1">
    <location>
        <begin position="48"/>
        <end position="61"/>
    </location>
</feature>
<sequence length="267" mass="30387">MAITSVYRVMVLTYTSILLIACFSSIVLASFCSERQYLNAKLQKCMNCTQCKNSTVVLRPCEFHRDTHCGPVSELLKTMNTGNPHRHKHKQHPQHHHVKTPKEDEDIEWRYGDDIRNVRPSTVQEEPKAAASEISRSDAPFSSTETLVWDWQAIALTVAVFSCILFFLVITLYSLHQARQWRRLKENFESDVEELSARLSLMAAASSEHELLKEAGLKPSTPEEAGTYLNNTCVYLEQLLSERKEGDKIGTIPRGNVYIEENNSKGQ</sequence>
<feature type="repeat" description="TNFR-Cys" evidence="1">
    <location>
        <begin position="31"/>
        <end position="69"/>
    </location>
</feature>
<evidence type="ECO:0000259" key="4">
    <source>
        <dbReference type="PROSITE" id="PS50050"/>
    </source>
</evidence>